<feature type="compositionally biased region" description="Low complexity" evidence="1">
    <location>
        <begin position="410"/>
        <end position="451"/>
    </location>
</feature>
<dbReference type="PROSITE" id="PS50097">
    <property type="entry name" value="BTB"/>
    <property type="match status" value="1"/>
</dbReference>
<name>A0ABR3VE82_HUMIN</name>
<feature type="domain" description="BTB" evidence="2">
    <location>
        <begin position="175"/>
        <end position="235"/>
    </location>
</feature>
<sequence length="567" mass="62114">MSSTPTSNPPIYAMSSTSTDNPSTYAMSLGSSSIGTGRPHLGAEQLAILGREAIATRNPSIDTMSSIFTNNPSTGTVPTTITDNASMDTPLSTSINPMSSTPIGTVTSSEEACRPEIEEAKRGLSEEECPLCEDGVPLNAISPEDTRRLGEMMKRQAISAHDRGDISLWHTPHCADVRVKCRDRTWHLHRDILCRESNVFKSLLSPPDPDGRDVHLDCSNWCPVQLAYSLYYMYNKCAISRMTRPTSPTDGEAIRRAVFVYIAGASVDCKGMMETALTSLSASTWLLRRWFHHTPPRVTKHAPLASLYGPLEDAIKMVLDQGSRPIMFRLRAMMAHFMDMTLFHLVGHPEFFNNVLVRRWGHYILPNLINDAHFFARCGILDRLFDMQQEPNGLRRVEVLLEIMAKVDPDTTPTRPPSTGGETMSASLATPSAAAAATTLSTTTTTPTSPSQPHPNRNNHEDNTEGSLKKKTDASTQETKKPEQQTQPPDLPKTPPRRTPTETSLRSPTVPIISPVESESRPLSPRGRGYMDLLKGVLIRTVNAVNAAGEAFFMAPGGRGLAPAQGV</sequence>
<organism evidence="3 4">
    <name type="scientific">Humicola insolens</name>
    <name type="common">Soft-rot fungus</name>
    <dbReference type="NCBI Taxonomy" id="85995"/>
    <lineage>
        <taxon>Eukaryota</taxon>
        <taxon>Fungi</taxon>
        <taxon>Dikarya</taxon>
        <taxon>Ascomycota</taxon>
        <taxon>Pezizomycotina</taxon>
        <taxon>Sordariomycetes</taxon>
        <taxon>Sordariomycetidae</taxon>
        <taxon>Sordariales</taxon>
        <taxon>Chaetomiaceae</taxon>
        <taxon>Mycothermus</taxon>
    </lineage>
</organism>
<dbReference type="Gene3D" id="3.30.710.10">
    <property type="entry name" value="Potassium Channel Kv1.1, Chain A"/>
    <property type="match status" value="1"/>
</dbReference>
<dbReference type="Pfam" id="PF00651">
    <property type="entry name" value="BTB"/>
    <property type="match status" value="1"/>
</dbReference>
<reference evidence="3 4" key="1">
    <citation type="journal article" date="2024" name="Commun. Biol.">
        <title>Comparative genomic analysis of thermophilic fungi reveals convergent evolutionary adaptations and gene losses.</title>
        <authorList>
            <person name="Steindorff A.S."/>
            <person name="Aguilar-Pontes M.V."/>
            <person name="Robinson A.J."/>
            <person name="Andreopoulos B."/>
            <person name="LaButti K."/>
            <person name="Kuo A."/>
            <person name="Mondo S."/>
            <person name="Riley R."/>
            <person name="Otillar R."/>
            <person name="Haridas S."/>
            <person name="Lipzen A."/>
            <person name="Grimwood J."/>
            <person name="Schmutz J."/>
            <person name="Clum A."/>
            <person name="Reid I.D."/>
            <person name="Moisan M.C."/>
            <person name="Butler G."/>
            <person name="Nguyen T.T.M."/>
            <person name="Dewar K."/>
            <person name="Conant G."/>
            <person name="Drula E."/>
            <person name="Henrissat B."/>
            <person name="Hansel C."/>
            <person name="Singer S."/>
            <person name="Hutchinson M.I."/>
            <person name="de Vries R.P."/>
            <person name="Natvig D.O."/>
            <person name="Powell A.J."/>
            <person name="Tsang A."/>
            <person name="Grigoriev I.V."/>
        </authorList>
    </citation>
    <scope>NUCLEOTIDE SEQUENCE [LARGE SCALE GENOMIC DNA]</scope>
    <source>
        <strain evidence="3 4">CBS 620.91</strain>
    </source>
</reference>
<feature type="compositionally biased region" description="Polar residues" evidence="1">
    <location>
        <begin position="14"/>
        <end position="31"/>
    </location>
</feature>
<dbReference type="EMBL" id="JAZGSY010000124">
    <property type="protein sequence ID" value="KAL1840173.1"/>
    <property type="molecule type" value="Genomic_DNA"/>
</dbReference>
<evidence type="ECO:0000259" key="2">
    <source>
        <dbReference type="PROSITE" id="PS50097"/>
    </source>
</evidence>
<comment type="caution">
    <text evidence="3">The sequence shown here is derived from an EMBL/GenBank/DDBJ whole genome shotgun (WGS) entry which is preliminary data.</text>
</comment>
<feature type="region of interest" description="Disordered" evidence="1">
    <location>
        <begin position="1"/>
        <end position="31"/>
    </location>
</feature>
<feature type="region of interest" description="Disordered" evidence="1">
    <location>
        <begin position="408"/>
        <end position="527"/>
    </location>
</feature>
<dbReference type="InterPro" id="IPR011333">
    <property type="entry name" value="SKP1/BTB/POZ_sf"/>
</dbReference>
<evidence type="ECO:0000256" key="1">
    <source>
        <dbReference type="SAM" id="MobiDB-lite"/>
    </source>
</evidence>
<gene>
    <name evidence="3" type="ORF">VTJ49DRAFT_747</name>
</gene>
<dbReference type="SUPFAM" id="SSF54695">
    <property type="entry name" value="POZ domain"/>
    <property type="match status" value="1"/>
</dbReference>
<feature type="compositionally biased region" description="Basic and acidic residues" evidence="1">
    <location>
        <begin position="458"/>
        <end position="483"/>
    </location>
</feature>
<protein>
    <recommendedName>
        <fullName evidence="2">BTB domain-containing protein</fullName>
    </recommendedName>
</protein>
<proteinExistence type="predicted"/>
<dbReference type="Proteomes" id="UP001583172">
    <property type="component" value="Unassembled WGS sequence"/>
</dbReference>
<keyword evidence="4" id="KW-1185">Reference proteome</keyword>
<feature type="compositionally biased region" description="Pro residues" evidence="1">
    <location>
        <begin position="489"/>
        <end position="498"/>
    </location>
</feature>
<accession>A0ABR3VE82</accession>
<dbReference type="InterPro" id="IPR000210">
    <property type="entry name" value="BTB/POZ_dom"/>
</dbReference>
<evidence type="ECO:0000313" key="3">
    <source>
        <dbReference type="EMBL" id="KAL1840173.1"/>
    </source>
</evidence>
<evidence type="ECO:0000313" key="4">
    <source>
        <dbReference type="Proteomes" id="UP001583172"/>
    </source>
</evidence>